<dbReference type="PROSITE" id="PS51635">
    <property type="entry name" value="PNPLA"/>
    <property type="match status" value="1"/>
</dbReference>
<feature type="active site" description="Nucleophile" evidence="2">
    <location>
        <position position="46"/>
    </location>
</feature>
<protein>
    <submittedName>
        <fullName evidence="4">Patatin-like phospholipase</fullName>
    </submittedName>
</protein>
<feature type="active site" description="Proton acceptor" evidence="2">
    <location>
        <position position="169"/>
    </location>
</feature>
<name>A0A1V1I511_9FIRM</name>
<keyword evidence="5" id="KW-1185">Reference proteome</keyword>
<dbReference type="InterPro" id="IPR047156">
    <property type="entry name" value="Teg/CotR/CapV-like"/>
</dbReference>
<keyword evidence="1 2" id="KW-0443">Lipid metabolism</keyword>
<keyword evidence="2" id="KW-0442">Lipid degradation</keyword>
<feature type="short sequence motif" description="GXGXXG" evidence="2">
    <location>
        <begin position="13"/>
        <end position="18"/>
    </location>
</feature>
<sequence length="302" mass="34114">MNDSIFNILSFDGGGLRGALSIKLLEKIQSKISDIVKTSNMISGTSTGSLIALGLAYGMRPDEISKLYSKENLDYIFDKSYSQISRPKYDNNHLKEILLSVFPENLKLKDLGKLVIIPTFYLGNKDNPWKAIFYNNIPNSETEDYRVVDVAMASSAAPVFFPSYDCHIDGGIIATDPSLASIIYAIDDELGKRMDQIRLLSFGTGYCYNSIKEDTSKWGAIEWVTSKDPDLPIISVTLEGNAQLSQVFSKKLLENNYYRVNPKMDKDISMDDTKEIDYLLKLADEYNIKECVNWINSKWNKI</sequence>
<dbReference type="GO" id="GO:0016787">
    <property type="term" value="F:hydrolase activity"/>
    <property type="evidence" value="ECO:0007669"/>
    <property type="project" value="UniProtKB-UniRule"/>
</dbReference>
<gene>
    <name evidence="4" type="ORF">CRIB_2050</name>
</gene>
<evidence type="ECO:0000256" key="2">
    <source>
        <dbReference type="PROSITE-ProRule" id="PRU01161"/>
    </source>
</evidence>
<dbReference type="PANTHER" id="PTHR24138">
    <property type="entry name" value="INTRACELLLAR PHOSPHOLIPASE A FAMILY"/>
    <property type="match status" value="1"/>
</dbReference>
<dbReference type="InterPro" id="IPR016035">
    <property type="entry name" value="Acyl_Trfase/lysoPLipase"/>
</dbReference>
<dbReference type="Pfam" id="PF01734">
    <property type="entry name" value="Patatin"/>
    <property type="match status" value="1"/>
</dbReference>
<dbReference type="InterPro" id="IPR002641">
    <property type="entry name" value="PNPLA_dom"/>
</dbReference>
<feature type="short sequence motif" description="DGA/G" evidence="2">
    <location>
        <begin position="169"/>
        <end position="171"/>
    </location>
</feature>
<proteinExistence type="predicted"/>
<organism evidence="4 5">
    <name type="scientific">Romboutsia ilealis</name>
    <dbReference type="NCBI Taxonomy" id="1115758"/>
    <lineage>
        <taxon>Bacteria</taxon>
        <taxon>Bacillati</taxon>
        <taxon>Bacillota</taxon>
        <taxon>Clostridia</taxon>
        <taxon>Peptostreptococcales</taxon>
        <taxon>Peptostreptococcaceae</taxon>
        <taxon>Romboutsia</taxon>
    </lineage>
</organism>
<keyword evidence="2" id="KW-0378">Hydrolase</keyword>
<dbReference type="Gene3D" id="3.40.1090.10">
    <property type="entry name" value="Cytosolic phospholipase A2 catalytic domain"/>
    <property type="match status" value="1"/>
</dbReference>
<evidence type="ECO:0000313" key="4">
    <source>
        <dbReference type="EMBL" id="CED94654.1"/>
    </source>
</evidence>
<dbReference type="RefSeq" id="WP_180702156.1">
    <property type="nucleotide sequence ID" value="NZ_JAVSGX010000080.1"/>
</dbReference>
<dbReference type="EMBL" id="LN555523">
    <property type="protein sequence ID" value="CED94654.1"/>
    <property type="molecule type" value="Genomic_DNA"/>
</dbReference>
<evidence type="ECO:0000313" key="5">
    <source>
        <dbReference type="Proteomes" id="UP000245622"/>
    </source>
</evidence>
<dbReference type="GeneID" id="82206074"/>
<evidence type="ECO:0000259" key="3">
    <source>
        <dbReference type="PROSITE" id="PS51635"/>
    </source>
</evidence>
<dbReference type="Proteomes" id="UP000245622">
    <property type="component" value="Chromosome 1"/>
</dbReference>
<dbReference type="AlphaFoldDB" id="A0A1V1I511"/>
<dbReference type="KEGG" id="ril:CRIB_2050"/>
<dbReference type="PANTHER" id="PTHR24138:SF10">
    <property type="entry name" value="PHOSPHOLIPASE A2"/>
    <property type="match status" value="1"/>
</dbReference>
<evidence type="ECO:0000256" key="1">
    <source>
        <dbReference type="ARBA" id="ARBA00023098"/>
    </source>
</evidence>
<dbReference type="GO" id="GO:0016042">
    <property type="term" value="P:lipid catabolic process"/>
    <property type="evidence" value="ECO:0007669"/>
    <property type="project" value="UniProtKB-UniRule"/>
</dbReference>
<accession>A0A1V1I511</accession>
<feature type="domain" description="PNPLA" evidence="3">
    <location>
        <begin position="9"/>
        <end position="182"/>
    </location>
</feature>
<feature type="short sequence motif" description="GXSXG" evidence="2">
    <location>
        <begin position="44"/>
        <end position="48"/>
    </location>
</feature>
<reference evidence="4 5" key="1">
    <citation type="submission" date="2014-04" db="EMBL/GenBank/DDBJ databases">
        <authorList>
            <person name="Hornung B.V."/>
        </authorList>
    </citation>
    <scope>NUCLEOTIDE SEQUENCE [LARGE SCALE GENOMIC DNA]</scope>
    <source>
        <strain evidence="4 5">CRIB</strain>
    </source>
</reference>
<dbReference type="SUPFAM" id="SSF52151">
    <property type="entry name" value="FabD/lysophospholipase-like"/>
    <property type="match status" value="1"/>
</dbReference>